<dbReference type="PROSITE" id="PS50086">
    <property type="entry name" value="TBC_RABGAP"/>
    <property type="match status" value="1"/>
</dbReference>
<protein>
    <recommendedName>
        <fullName evidence="4">Rab-GAP TBC domain-containing protein</fullName>
    </recommendedName>
</protein>
<name>A0AAD5SM05_9FUNG</name>
<dbReference type="InterPro" id="IPR050302">
    <property type="entry name" value="Rab_GAP_TBC_domain"/>
</dbReference>
<dbReference type="InterPro" id="IPR035969">
    <property type="entry name" value="Rab-GAP_TBC_sf"/>
</dbReference>
<dbReference type="InterPro" id="IPR000195">
    <property type="entry name" value="Rab-GAP-TBC_dom"/>
</dbReference>
<dbReference type="Pfam" id="PF00566">
    <property type="entry name" value="RabGAP-TBC"/>
    <property type="match status" value="1"/>
</dbReference>
<dbReference type="GO" id="GO:0031267">
    <property type="term" value="F:small GTPase binding"/>
    <property type="evidence" value="ECO:0007669"/>
    <property type="project" value="TreeGrafter"/>
</dbReference>
<feature type="region of interest" description="Disordered" evidence="3">
    <location>
        <begin position="1"/>
        <end position="213"/>
    </location>
</feature>
<accession>A0AAD5SM05</accession>
<dbReference type="SMART" id="SM00164">
    <property type="entry name" value="TBC"/>
    <property type="match status" value="1"/>
</dbReference>
<dbReference type="SUPFAM" id="SSF47923">
    <property type="entry name" value="Ypt/Rab-GAP domain of gyp1p"/>
    <property type="match status" value="2"/>
</dbReference>
<feature type="compositionally biased region" description="Polar residues" evidence="3">
    <location>
        <begin position="69"/>
        <end position="89"/>
    </location>
</feature>
<dbReference type="Gene3D" id="1.10.8.270">
    <property type="entry name" value="putative rabgap domain of human tbc1 domain family member 14 like domains"/>
    <property type="match status" value="1"/>
</dbReference>
<evidence type="ECO:0000313" key="5">
    <source>
        <dbReference type="EMBL" id="KAJ3057265.1"/>
    </source>
</evidence>
<dbReference type="GO" id="GO:0005096">
    <property type="term" value="F:GTPase activator activity"/>
    <property type="evidence" value="ECO:0007669"/>
    <property type="project" value="UniProtKB-KW"/>
</dbReference>
<dbReference type="Gene3D" id="1.10.10.750">
    <property type="entry name" value="Ypt/Rab-GAP domain of gyp1p, domain 1"/>
    <property type="match status" value="1"/>
</dbReference>
<feature type="domain" description="Rab-GAP TBC" evidence="4">
    <location>
        <begin position="356"/>
        <end position="563"/>
    </location>
</feature>
<comment type="caution">
    <text evidence="5">The sequence shown here is derived from an EMBL/GenBank/DDBJ whole genome shotgun (WGS) entry which is preliminary data.</text>
</comment>
<feature type="compositionally biased region" description="Low complexity" evidence="3">
    <location>
        <begin position="96"/>
        <end position="110"/>
    </location>
</feature>
<keyword evidence="2" id="KW-0175">Coiled coil</keyword>
<evidence type="ECO:0000259" key="4">
    <source>
        <dbReference type="PROSITE" id="PS50086"/>
    </source>
</evidence>
<feature type="compositionally biased region" description="Pro residues" evidence="3">
    <location>
        <begin position="197"/>
        <end position="209"/>
    </location>
</feature>
<reference evidence="5" key="1">
    <citation type="submission" date="2020-05" db="EMBL/GenBank/DDBJ databases">
        <title>Phylogenomic resolution of chytrid fungi.</title>
        <authorList>
            <person name="Stajich J.E."/>
            <person name="Amses K."/>
            <person name="Simmons R."/>
            <person name="Seto K."/>
            <person name="Myers J."/>
            <person name="Bonds A."/>
            <person name="Quandt C.A."/>
            <person name="Barry K."/>
            <person name="Liu P."/>
            <person name="Grigoriev I."/>
            <person name="Longcore J.E."/>
            <person name="James T.Y."/>
        </authorList>
    </citation>
    <scope>NUCLEOTIDE SEQUENCE</scope>
    <source>
        <strain evidence="5">JEL0318</strain>
    </source>
</reference>
<sequence length="702" mass="77115">MIAVGRVKGPAQPETSLDATPLHHATPGEQPSNPPETNRRPHVAPASPSPKRTATSPIRVNNPELQDVTLDSPQSATTSPVTDTHSANEPVSKPLAAQAAATASSVSDTTAKTHPDELKPSSTSGISVVRVTGSSARVPEEKPAAPVIGNGSENVPPAASHEPGYDTARAPASGKPKIAFKPRTSSLQPVQPTEQLQPPPLPKPQPIPEEPNASWTDFIRSRATLFGIGQYASSITSHSDSEVELPREPPTPTVPGSHDSLLSDLDPDSSDYLLKRLERENQALALNRKAILVEDGAIRAAQTTIQGLMSESASYSTKAPGPGQDNGDVEFWNSIIDDFATIHKIPHLLSAKVRAGIPPHLRAKIWTIMSGAQKERFESLYPLLLKQDSPFERIIQRDLPRTFPKLDMFKEEGGEGQKKLYNLLKAYSIFDAEVGYCQGLSFLVGPLLMQDMTEVEAFSVFVRLMEENAPRPSSSVTSSTPPTQSHRRYGLRTLFTTQMTGLHLLLHQHTELVRLHLPALYAHFQTHGITATMYASQWFLTLFTYNFPLPLVFRIFDIIFAEGASETMLRFSLAILKRNEPSLLREDEFEGVLDFLKGGKLYNVYEEDPEWVLKDAASVQELVTEKGLDEMAEKYKEEHQKRASAISDAELAALQALIRQLRSDASKGQQDLGKLQKENAELREELEAAKATIRELKGKEGE</sequence>
<organism evidence="5 6">
    <name type="scientific">Rhizophlyctis rosea</name>
    <dbReference type="NCBI Taxonomy" id="64517"/>
    <lineage>
        <taxon>Eukaryota</taxon>
        <taxon>Fungi</taxon>
        <taxon>Fungi incertae sedis</taxon>
        <taxon>Chytridiomycota</taxon>
        <taxon>Chytridiomycota incertae sedis</taxon>
        <taxon>Chytridiomycetes</taxon>
        <taxon>Rhizophlyctidales</taxon>
        <taxon>Rhizophlyctidaceae</taxon>
        <taxon>Rhizophlyctis</taxon>
    </lineage>
</organism>
<dbReference type="Gene3D" id="1.10.472.80">
    <property type="entry name" value="Ypt/Rab-GAP domain of gyp1p, domain 3"/>
    <property type="match status" value="1"/>
</dbReference>
<proteinExistence type="predicted"/>
<keyword evidence="1" id="KW-0343">GTPase activation</keyword>
<evidence type="ECO:0000256" key="3">
    <source>
        <dbReference type="SAM" id="MobiDB-lite"/>
    </source>
</evidence>
<feature type="compositionally biased region" description="Low complexity" evidence="3">
    <location>
        <begin position="187"/>
        <end position="196"/>
    </location>
</feature>
<dbReference type="AlphaFoldDB" id="A0AAD5SM05"/>
<dbReference type="Proteomes" id="UP001212841">
    <property type="component" value="Unassembled WGS sequence"/>
</dbReference>
<evidence type="ECO:0000256" key="1">
    <source>
        <dbReference type="ARBA" id="ARBA00022468"/>
    </source>
</evidence>
<feature type="coiled-coil region" evidence="2">
    <location>
        <begin position="651"/>
        <end position="699"/>
    </location>
</feature>
<evidence type="ECO:0000256" key="2">
    <source>
        <dbReference type="SAM" id="Coils"/>
    </source>
</evidence>
<dbReference type="EMBL" id="JADGJD010000007">
    <property type="protein sequence ID" value="KAJ3057265.1"/>
    <property type="molecule type" value="Genomic_DNA"/>
</dbReference>
<feature type="compositionally biased region" description="Polar residues" evidence="3">
    <location>
        <begin position="50"/>
        <end position="59"/>
    </location>
</feature>
<keyword evidence="6" id="KW-1185">Reference proteome</keyword>
<dbReference type="FunFam" id="1.10.472.80:FF:000027">
    <property type="entry name" value="GTPase activating protein (Evi5)"/>
    <property type="match status" value="1"/>
</dbReference>
<gene>
    <name evidence="5" type="ORF">HK097_009924</name>
</gene>
<dbReference type="PANTHER" id="PTHR47219">
    <property type="entry name" value="RAB GTPASE-ACTIVATING PROTEIN 1-LIKE"/>
    <property type="match status" value="1"/>
</dbReference>
<evidence type="ECO:0000313" key="6">
    <source>
        <dbReference type="Proteomes" id="UP001212841"/>
    </source>
</evidence>
<dbReference type="PANTHER" id="PTHR47219:SF9">
    <property type="entry name" value="GTPASE ACTIVATING PROTEIN AND CENTROSOME-ASSOCIATED, ISOFORM B"/>
    <property type="match status" value="1"/>
</dbReference>
<dbReference type="FunFam" id="1.10.8.270:FF:000001">
    <property type="entry name" value="TBC1 domain family member 1"/>
    <property type="match status" value="1"/>
</dbReference>
<feature type="region of interest" description="Disordered" evidence="3">
    <location>
        <begin position="237"/>
        <end position="263"/>
    </location>
</feature>